<organism evidence="4 5">
    <name type="scientific">Bifidobacterium crudilactis</name>
    <dbReference type="NCBI Taxonomy" id="327277"/>
    <lineage>
        <taxon>Bacteria</taxon>
        <taxon>Bacillati</taxon>
        <taxon>Actinomycetota</taxon>
        <taxon>Actinomycetes</taxon>
        <taxon>Bifidobacteriales</taxon>
        <taxon>Bifidobacteriaceae</taxon>
        <taxon>Bifidobacterium</taxon>
    </lineage>
</organism>
<feature type="compositionally biased region" description="Basic and acidic residues" evidence="1">
    <location>
        <begin position="111"/>
        <end position="127"/>
    </location>
</feature>
<dbReference type="Gene3D" id="1.10.150.320">
    <property type="entry name" value="Photosystem II 12 kDa extrinsic protein"/>
    <property type="match status" value="1"/>
</dbReference>
<name>A0A971CXU1_9BIFI</name>
<dbReference type="RefSeq" id="WP_273172548.1">
    <property type="nucleotide sequence ID" value="NZ_JAAXZR010000007.1"/>
</dbReference>
<evidence type="ECO:0000313" key="5">
    <source>
        <dbReference type="Proteomes" id="UP000767327"/>
    </source>
</evidence>
<dbReference type="Proteomes" id="UP000767327">
    <property type="component" value="Unassembled WGS sequence"/>
</dbReference>
<evidence type="ECO:0000313" key="4">
    <source>
        <dbReference type="EMBL" id="NLT79000.1"/>
    </source>
</evidence>
<proteinExistence type="predicted"/>
<dbReference type="InterPro" id="IPR003583">
    <property type="entry name" value="Hlx-hairpin-Hlx_DNA-bd_motif"/>
</dbReference>
<keyword evidence="2" id="KW-0472">Membrane</keyword>
<dbReference type="GO" id="GO:0006281">
    <property type="term" value="P:DNA repair"/>
    <property type="evidence" value="ECO:0007669"/>
    <property type="project" value="InterPro"/>
</dbReference>
<gene>
    <name evidence="4" type="ORF">GXW98_01765</name>
</gene>
<evidence type="ECO:0000256" key="1">
    <source>
        <dbReference type="SAM" id="MobiDB-lite"/>
    </source>
</evidence>
<reference evidence="4" key="1">
    <citation type="journal article" date="2020" name="Biotechnol. Biofuels">
        <title>New insights from the biogas microbiome by comprehensive genome-resolved metagenomics of nearly 1600 species originating from multiple anaerobic digesters.</title>
        <authorList>
            <person name="Campanaro S."/>
            <person name="Treu L."/>
            <person name="Rodriguez-R L.M."/>
            <person name="Kovalovszki A."/>
            <person name="Ziels R.M."/>
            <person name="Maus I."/>
            <person name="Zhu X."/>
            <person name="Kougias P.G."/>
            <person name="Basile A."/>
            <person name="Luo G."/>
            <person name="Schluter A."/>
            <person name="Konstantinidis K.T."/>
            <person name="Angelidaki I."/>
        </authorList>
    </citation>
    <scope>NUCLEOTIDE SEQUENCE</scope>
    <source>
        <strain evidence="4">AS01afH2WH_6</strain>
    </source>
</reference>
<dbReference type="SMART" id="SM00278">
    <property type="entry name" value="HhH1"/>
    <property type="match status" value="2"/>
</dbReference>
<protein>
    <submittedName>
        <fullName evidence="4">Helix-hairpin-helix domain-containing protein</fullName>
    </submittedName>
</protein>
<dbReference type="GO" id="GO:0003677">
    <property type="term" value="F:DNA binding"/>
    <property type="evidence" value="ECO:0007669"/>
    <property type="project" value="InterPro"/>
</dbReference>
<evidence type="ECO:0000259" key="3">
    <source>
        <dbReference type="SMART" id="SM00278"/>
    </source>
</evidence>
<comment type="caution">
    <text evidence="4">The sequence shown here is derived from an EMBL/GenBank/DDBJ whole genome shotgun (WGS) entry which is preliminary data.</text>
</comment>
<accession>A0A971CXU1</accession>
<feature type="domain" description="Helix-hairpin-helix DNA-binding motif class 1" evidence="3">
    <location>
        <begin position="283"/>
        <end position="302"/>
    </location>
</feature>
<feature type="transmembrane region" description="Helical" evidence="2">
    <location>
        <begin position="143"/>
        <end position="165"/>
    </location>
</feature>
<dbReference type="AlphaFoldDB" id="A0A971CXU1"/>
<dbReference type="InterPro" id="IPR051675">
    <property type="entry name" value="Endo/Exo/Phosphatase_dom_1"/>
</dbReference>
<feature type="region of interest" description="Disordered" evidence="1">
    <location>
        <begin position="18"/>
        <end position="63"/>
    </location>
</feature>
<dbReference type="SUPFAM" id="SSF47781">
    <property type="entry name" value="RuvA domain 2-like"/>
    <property type="match status" value="1"/>
</dbReference>
<dbReference type="EMBL" id="JAAXZR010000007">
    <property type="protein sequence ID" value="NLT79000.1"/>
    <property type="molecule type" value="Genomic_DNA"/>
</dbReference>
<dbReference type="InterPro" id="IPR010994">
    <property type="entry name" value="RuvA_2-like"/>
</dbReference>
<dbReference type="Pfam" id="PF12836">
    <property type="entry name" value="HHH_3"/>
    <property type="match status" value="1"/>
</dbReference>
<keyword evidence="2" id="KW-1133">Transmembrane helix</keyword>
<dbReference type="PANTHER" id="PTHR21180:SF32">
    <property type="entry name" value="ENDONUCLEASE_EXONUCLEASE_PHOSPHATASE FAMILY DOMAIN-CONTAINING PROTEIN 1"/>
    <property type="match status" value="1"/>
</dbReference>
<feature type="compositionally biased region" description="Low complexity" evidence="1">
    <location>
        <begin position="217"/>
        <end position="234"/>
    </location>
</feature>
<feature type="domain" description="Helix-hairpin-helix DNA-binding motif class 1" evidence="3">
    <location>
        <begin position="253"/>
        <end position="272"/>
    </location>
</feature>
<reference evidence="4" key="2">
    <citation type="submission" date="2020-01" db="EMBL/GenBank/DDBJ databases">
        <authorList>
            <person name="Campanaro S."/>
        </authorList>
    </citation>
    <scope>NUCLEOTIDE SEQUENCE</scope>
    <source>
        <strain evidence="4">AS01afH2WH_6</strain>
    </source>
</reference>
<dbReference type="PANTHER" id="PTHR21180">
    <property type="entry name" value="ENDONUCLEASE/EXONUCLEASE/PHOSPHATASE FAMILY DOMAIN-CONTAINING PROTEIN 1"/>
    <property type="match status" value="1"/>
</dbReference>
<keyword evidence="2" id="KW-0812">Transmembrane</keyword>
<sequence>MNTLAVARLSTLENARRATGRAFISEQPEHPDESADGDTGQPSIDPVRESDGINQQSPSQEHLDLPGWDLVQAVSSQDDAIGGGASTGPESSRTLADLLGGVGGARSDLPAARDEGSALLSRTEHRRGGASYTRHRQRCTFTMGHAVIVMVLLVAALCASLTLLLQQSGNYAAFQRQTLALENVAQTTGSSGEADPNAVSVPQEEGEASAEAENLSDGTDAADTQAQGDDQGSESSDRSSSEALIDLNTAGTAELMTISGIGPVTAERIVAFRRERGRFNAVDELLDISGIGIKKLEGIRPYVRVG</sequence>
<feature type="region of interest" description="Disordered" evidence="1">
    <location>
        <begin position="78"/>
        <end position="133"/>
    </location>
</feature>
<evidence type="ECO:0000256" key="2">
    <source>
        <dbReference type="SAM" id="Phobius"/>
    </source>
</evidence>
<feature type="region of interest" description="Disordered" evidence="1">
    <location>
        <begin position="186"/>
        <end position="242"/>
    </location>
</feature>